<reference evidence="1" key="1">
    <citation type="journal article" date="2014" name="Front. Microbiol.">
        <title>High frequency of phylogenetically diverse reductive dehalogenase-homologous genes in deep subseafloor sedimentary metagenomes.</title>
        <authorList>
            <person name="Kawai M."/>
            <person name="Futagami T."/>
            <person name="Toyoda A."/>
            <person name="Takaki Y."/>
            <person name="Nishi S."/>
            <person name="Hori S."/>
            <person name="Arai W."/>
            <person name="Tsubouchi T."/>
            <person name="Morono Y."/>
            <person name="Uchiyama I."/>
            <person name="Ito T."/>
            <person name="Fujiyama A."/>
            <person name="Inagaki F."/>
            <person name="Takami H."/>
        </authorList>
    </citation>
    <scope>NUCLEOTIDE SEQUENCE</scope>
    <source>
        <strain evidence="1">Expedition CK06-06</strain>
    </source>
</reference>
<protein>
    <submittedName>
        <fullName evidence="1">Uncharacterized protein</fullName>
    </submittedName>
</protein>
<name>X1I4M9_9ZZZZ</name>
<comment type="caution">
    <text evidence="1">The sequence shown here is derived from an EMBL/GenBank/DDBJ whole genome shotgun (WGS) entry which is preliminary data.</text>
</comment>
<sequence>MPLPFEEQISRRLRKEPQDIEEWLRDPFEEMTKRLEEELPEEFKDFVTEEETPEGKVKRYGPFIYGFSYTKEPGKEPEIKEFGNIRPS</sequence>
<feature type="non-terminal residue" evidence="1">
    <location>
        <position position="88"/>
    </location>
</feature>
<evidence type="ECO:0000313" key="1">
    <source>
        <dbReference type="EMBL" id="GAH64265.1"/>
    </source>
</evidence>
<organism evidence="1">
    <name type="scientific">marine sediment metagenome</name>
    <dbReference type="NCBI Taxonomy" id="412755"/>
    <lineage>
        <taxon>unclassified sequences</taxon>
        <taxon>metagenomes</taxon>
        <taxon>ecological metagenomes</taxon>
    </lineage>
</organism>
<accession>X1I4M9</accession>
<dbReference type="AlphaFoldDB" id="X1I4M9"/>
<proteinExistence type="predicted"/>
<gene>
    <name evidence="1" type="ORF">S03H2_52210</name>
</gene>
<dbReference type="EMBL" id="BARU01033161">
    <property type="protein sequence ID" value="GAH64265.1"/>
    <property type="molecule type" value="Genomic_DNA"/>
</dbReference>